<evidence type="ECO:0000313" key="1">
    <source>
        <dbReference type="EMBL" id="XCD03646.1"/>
    </source>
</evidence>
<evidence type="ECO:0008006" key="2">
    <source>
        <dbReference type="Google" id="ProtNLM"/>
    </source>
</evidence>
<accession>A0AAU8AUP3</accession>
<proteinExistence type="predicted"/>
<organism evidence="1">
    <name type="scientific">Dulem virus 40</name>
    <dbReference type="NCBI Taxonomy" id="3145758"/>
    <lineage>
        <taxon>Viruses</taxon>
        <taxon>Duplodnaviria</taxon>
        <taxon>Heunggongvirae</taxon>
        <taxon>Uroviricota</taxon>
        <taxon>Caudoviricetes</taxon>
    </lineage>
</organism>
<reference evidence="1" key="1">
    <citation type="submission" date="2024-03" db="EMBL/GenBank/DDBJ databases">
        <title>Diverse circular DNA viruses in blood, oral, and fecal samples of captive lemurs.</title>
        <authorList>
            <person name="Paietta E.N."/>
            <person name="Kraberger S."/>
            <person name="Lund M.C."/>
            <person name="Custer J.M."/>
            <person name="Vargas K.M."/>
            <person name="Ehmke E.E."/>
            <person name="Yoder A.D."/>
            <person name="Varsani A."/>
        </authorList>
    </citation>
    <scope>NUCLEOTIDE SEQUENCE</scope>
    <source>
        <strain evidence="1">Duke_21_1</strain>
    </source>
</reference>
<protein>
    <recommendedName>
        <fullName evidence="2">Capsid protein</fullName>
    </recommendedName>
</protein>
<name>A0AAU8AUP3_9CAUD</name>
<dbReference type="EMBL" id="PP511379">
    <property type="protein sequence ID" value="XCD03646.1"/>
    <property type="molecule type" value="Genomic_DNA"/>
</dbReference>
<sequence>MGLGRLNVEFHASLPNDLYPDGTLDKVVPMPLDITLVPSVGDCPSMLEVEASVPYAVIDAYDMAVASGYEGTREDYTASLRLLPGLAATVSDLRQGKREIAEALTEQGIPTAADAPMSEMAEGVRRLYAVPDVDAGARDRACSTDADHTGAYDMVNEVNRHRRGDYPYVCGCSFIGREVTLAGADATLLSDGTWIEGRDAVEHTFAGGMSHWAIFYFKQDFYSFPWPQGVTIVDIAALDSHPCFSASSAKPFVSLFVDAEPADYDGHDFSFGDKAGNIVCNAVSSLPSGNPIASGNAQIQMLSMPSLTTSRRQITNGCPSLFMVCLPHMENASSAIVVSSGRGIEADIILTNLKTNSASPLVYMPRGLKKLYLPHLEATTGSIGVYLDDNCEMYLPALVRATNSYLVTNGRGAVIHLGSQKGANLILNGQSVEGVAAINIKPGFTGTLVFNNTSLTAENLRELLVNLGDNTDGATMRIQMGANNLAKLTEDEIAVATAKNYTVS</sequence>